<protein>
    <submittedName>
        <fullName evidence="3">Fimbria/pilus periplasmic chaperone</fullName>
    </submittedName>
</protein>
<evidence type="ECO:0000256" key="1">
    <source>
        <dbReference type="SAM" id="SignalP"/>
    </source>
</evidence>
<dbReference type="Proteomes" id="UP000477739">
    <property type="component" value="Unassembled WGS sequence"/>
</dbReference>
<name>A0A6L6IHZ0_9ENTR</name>
<feature type="signal peptide" evidence="1">
    <location>
        <begin position="1"/>
        <end position="22"/>
    </location>
</feature>
<keyword evidence="1" id="KW-0732">Signal</keyword>
<evidence type="ECO:0000259" key="2">
    <source>
        <dbReference type="Pfam" id="PF00345"/>
    </source>
</evidence>
<dbReference type="OrthoDB" id="511700at2"/>
<dbReference type="AlphaFoldDB" id="A0A6L6IHZ0"/>
<dbReference type="EMBL" id="WMJZ01000001">
    <property type="protein sequence ID" value="MTH44700.1"/>
    <property type="molecule type" value="Genomic_DNA"/>
</dbReference>
<dbReference type="Pfam" id="PF00345">
    <property type="entry name" value="PapD_N"/>
    <property type="match status" value="1"/>
</dbReference>
<sequence length="236" mass="25936">MKSRFIRVVIFFIGYLTFPAFAASLQMYPVTVNFCHGETARPVYIKNTGTEPIGTQMRLYLWQQKDRKDILTPARELIISPPVASIPPGRQQLVRIIAPAGATGAGQSFRLIVDELPGEQRKVTTSQVNFLLRYSVPVFFTCRAARVDISAIRASLETRGPTTRLIVRNNGAQPIKLSNVSLLTAGKNVVINRGLMGYALPGSEMAWPLPSGIRTGTSLSVTVNDNEINKIIPLTP</sequence>
<dbReference type="Gene3D" id="2.60.40.10">
    <property type="entry name" value="Immunoglobulins"/>
    <property type="match status" value="1"/>
</dbReference>
<gene>
    <name evidence="3" type="ORF">GJV78_00135</name>
</gene>
<dbReference type="PANTHER" id="PTHR30251">
    <property type="entry name" value="PILUS ASSEMBLY CHAPERONE"/>
    <property type="match status" value="1"/>
</dbReference>
<comment type="caution">
    <text evidence="3">The sequence shown here is derived from an EMBL/GenBank/DDBJ whole genome shotgun (WGS) entry which is preliminary data.</text>
</comment>
<dbReference type="InterPro" id="IPR016147">
    <property type="entry name" value="Pili_assmbl_chaperone_N"/>
</dbReference>
<dbReference type="SUPFAM" id="SSF49354">
    <property type="entry name" value="PapD-like"/>
    <property type="match status" value="1"/>
</dbReference>
<dbReference type="InterPro" id="IPR008962">
    <property type="entry name" value="PapD-like_sf"/>
</dbReference>
<dbReference type="GO" id="GO:0030288">
    <property type="term" value="C:outer membrane-bounded periplasmic space"/>
    <property type="evidence" value="ECO:0007669"/>
    <property type="project" value="InterPro"/>
</dbReference>
<dbReference type="GO" id="GO:0071555">
    <property type="term" value="P:cell wall organization"/>
    <property type="evidence" value="ECO:0007669"/>
    <property type="project" value="InterPro"/>
</dbReference>
<organism evidence="3 4">
    <name type="scientific">Intestinirhabdus alba</name>
    <dbReference type="NCBI Taxonomy" id="2899544"/>
    <lineage>
        <taxon>Bacteria</taxon>
        <taxon>Pseudomonadati</taxon>
        <taxon>Pseudomonadota</taxon>
        <taxon>Gammaproteobacteria</taxon>
        <taxon>Enterobacterales</taxon>
        <taxon>Enterobacteriaceae</taxon>
        <taxon>Intestinirhabdus</taxon>
    </lineage>
</organism>
<dbReference type="InterPro" id="IPR013783">
    <property type="entry name" value="Ig-like_fold"/>
</dbReference>
<dbReference type="RefSeq" id="WP_155106407.1">
    <property type="nucleotide sequence ID" value="NZ_WMJZ01000001.1"/>
</dbReference>
<dbReference type="PANTHER" id="PTHR30251:SF4">
    <property type="entry name" value="SLR1668 PROTEIN"/>
    <property type="match status" value="1"/>
</dbReference>
<keyword evidence="4" id="KW-1185">Reference proteome</keyword>
<accession>A0A6L6IHZ0</accession>
<evidence type="ECO:0000313" key="3">
    <source>
        <dbReference type="EMBL" id="MTH44700.1"/>
    </source>
</evidence>
<dbReference type="InterPro" id="IPR050643">
    <property type="entry name" value="Periplasmic_pilus_chap"/>
</dbReference>
<reference evidence="3 4" key="1">
    <citation type="submission" date="2019-11" db="EMBL/GenBank/DDBJ databases">
        <title>Escherichia alba sp. nov. isolated from the gut of plastic-eating superworms Zophobas atratus.</title>
        <authorList>
            <person name="Yang Y."/>
        </authorList>
    </citation>
    <scope>NUCLEOTIDE SEQUENCE [LARGE SCALE GENOMIC DNA]</scope>
    <source>
        <strain evidence="4">BIT-B35</strain>
    </source>
</reference>
<proteinExistence type="predicted"/>
<feature type="chain" id="PRO_5027054165" evidence="1">
    <location>
        <begin position="23"/>
        <end position="236"/>
    </location>
</feature>
<evidence type="ECO:0000313" key="4">
    <source>
        <dbReference type="Proteomes" id="UP000477739"/>
    </source>
</evidence>
<feature type="domain" description="Pili assembly chaperone N-terminal" evidence="2">
    <location>
        <begin position="25"/>
        <end position="140"/>
    </location>
</feature>